<accession>A0A1H2RV48</accession>
<keyword evidence="3" id="KW-1185">Reference proteome</keyword>
<name>A0A1H2RV48_9RHOB</name>
<dbReference type="PANTHER" id="PTHR39639:SF1">
    <property type="entry name" value="DUF262 DOMAIN-CONTAINING PROTEIN"/>
    <property type="match status" value="1"/>
</dbReference>
<dbReference type="Proteomes" id="UP000182944">
    <property type="component" value="Unassembled WGS sequence"/>
</dbReference>
<dbReference type="AlphaFoldDB" id="A0A1H2RV48"/>
<reference evidence="3" key="1">
    <citation type="submission" date="2016-10" db="EMBL/GenBank/DDBJ databases">
        <authorList>
            <person name="Varghese N."/>
            <person name="Submissions S."/>
        </authorList>
    </citation>
    <scope>NUCLEOTIDE SEQUENCE [LARGE SCALE GENOMIC DNA]</scope>
    <source>
        <strain evidence="3">DSM 29303</strain>
    </source>
</reference>
<evidence type="ECO:0000259" key="1">
    <source>
        <dbReference type="Pfam" id="PF03235"/>
    </source>
</evidence>
<proteinExistence type="predicted"/>
<dbReference type="OrthoDB" id="9787127at2"/>
<evidence type="ECO:0000313" key="2">
    <source>
        <dbReference type="EMBL" id="SDW23060.1"/>
    </source>
</evidence>
<organism evidence="2 3">
    <name type="scientific">Paracoccus sanguinis</name>
    <dbReference type="NCBI Taxonomy" id="1545044"/>
    <lineage>
        <taxon>Bacteria</taxon>
        <taxon>Pseudomonadati</taxon>
        <taxon>Pseudomonadota</taxon>
        <taxon>Alphaproteobacteria</taxon>
        <taxon>Rhodobacterales</taxon>
        <taxon>Paracoccaceae</taxon>
        <taxon>Paracoccus</taxon>
    </lineage>
</organism>
<protein>
    <recommendedName>
        <fullName evidence="1">GmrSD restriction endonucleases N-terminal domain-containing protein</fullName>
    </recommendedName>
</protein>
<dbReference type="PANTHER" id="PTHR39639">
    <property type="entry name" value="CHROMOSOME 16, WHOLE GENOME SHOTGUN SEQUENCE"/>
    <property type="match status" value="1"/>
</dbReference>
<dbReference type="EMBL" id="FNNA01000001">
    <property type="protein sequence ID" value="SDW23060.1"/>
    <property type="molecule type" value="Genomic_DNA"/>
</dbReference>
<dbReference type="Pfam" id="PF03235">
    <property type="entry name" value="GmrSD_N"/>
    <property type="match status" value="1"/>
</dbReference>
<dbReference type="InterPro" id="IPR004919">
    <property type="entry name" value="GmrSD_N"/>
</dbReference>
<feature type="domain" description="GmrSD restriction endonucleases N-terminal" evidence="1">
    <location>
        <begin position="29"/>
        <end position="162"/>
    </location>
</feature>
<evidence type="ECO:0000313" key="3">
    <source>
        <dbReference type="Proteomes" id="UP000182944"/>
    </source>
</evidence>
<sequence>MGPTMKQFDARAYSIADFAEWHANSLLDLSPKFQRRSVWTRKAKSFLVDTILRGKPMPKVILMQDLVDKKNVRTVVDGQQRIRTILEFLSDSFSVLPTHNKEFGGMKFSELSEDAQTAFLQYEVGVDLLFNLSLADILDIFARINTYSVTLNAQEKLNAKFLGQFKTCAYELGHAYAKYWLDGKVLTEKAVSRMGEAQLASDLLVSLVDGVQTNKNVEKIYRKYEVFDQPVPEIEEAKERFHEVMAQVGAIYPAKTLASTNWSRPHWFYTLFTALAHSKYGLVGMVEPDEPAPSPEPPLNNAGIIAWREALGEISALYDKYTEDPQEDVPASVAKFINYAQRRTTDTEARIERAKYVLASINDAGR</sequence>
<gene>
    <name evidence="2" type="ORF">SAMN05444276_101455</name>
</gene>